<keyword evidence="8" id="KW-1185">Reference proteome</keyword>
<dbReference type="OrthoDB" id="9786661at2"/>
<comment type="caution">
    <text evidence="7">The sequence shown here is derived from an EMBL/GenBank/DDBJ whole genome shotgun (WGS) entry which is preliminary data.</text>
</comment>
<dbReference type="Gene3D" id="3.20.20.300">
    <property type="entry name" value="Glycoside hydrolase, family 3, N-terminal domain"/>
    <property type="match status" value="1"/>
</dbReference>
<dbReference type="InterPro" id="IPR036962">
    <property type="entry name" value="Glyco_hydro_3_N_sf"/>
</dbReference>
<evidence type="ECO:0000313" key="8">
    <source>
        <dbReference type="Proteomes" id="UP000284395"/>
    </source>
</evidence>
<name>A0A420EKR7_9SPHN</name>
<dbReference type="GO" id="GO:0009254">
    <property type="term" value="P:peptidoglycan turnover"/>
    <property type="evidence" value="ECO:0007669"/>
    <property type="project" value="TreeGrafter"/>
</dbReference>
<dbReference type="RefSeq" id="WP_120324772.1">
    <property type="nucleotide sequence ID" value="NZ_RAPF01000004.1"/>
</dbReference>
<dbReference type="Pfam" id="PF00933">
    <property type="entry name" value="Glyco_hydro_3"/>
    <property type="match status" value="1"/>
</dbReference>
<protein>
    <recommendedName>
        <fullName evidence="3">beta-N-acetylhexosaminidase</fullName>
        <ecNumber evidence="3">3.2.1.52</ecNumber>
    </recommendedName>
</protein>
<dbReference type="InterPro" id="IPR001764">
    <property type="entry name" value="Glyco_hydro_3_N"/>
</dbReference>
<dbReference type="PANTHER" id="PTHR30480:SF13">
    <property type="entry name" value="BETA-HEXOSAMINIDASE"/>
    <property type="match status" value="1"/>
</dbReference>
<dbReference type="InterPro" id="IPR050226">
    <property type="entry name" value="NagZ_Beta-hexosaminidase"/>
</dbReference>
<gene>
    <name evidence="7" type="ORF">D6851_09360</name>
</gene>
<proteinExistence type="inferred from homology"/>
<dbReference type="AlphaFoldDB" id="A0A420EKR7"/>
<dbReference type="PANTHER" id="PTHR30480">
    <property type="entry name" value="BETA-HEXOSAMINIDASE-RELATED"/>
    <property type="match status" value="1"/>
</dbReference>
<feature type="domain" description="Glycoside hydrolase family 3 N-terminal" evidence="6">
    <location>
        <begin position="22"/>
        <end position="295"/>
    </location>
</feature>
<reference evidence="7 8" key="1">
    <citation type="submission" date="2018-09" db="EMBL/GenBank/DDBJ databases">
        <title>Altererythrobacter spongiae sp. nov., isolated from a marine sponge.</title>
        <authorList>
            <person name="Zhuang L."/>
            <person name="Luo L."/>
        </authorList>
    </citation>
    <scope>NUCLEOTIDE SEQUENCE [LARGE SCALE GENOMIC DNA]</scope>
    <source>
        <strain evidence="7 8">HN-Y73</strain>
    </source>
</reference>
<keyword evidence="5 7" id="KW-0326">Glycosidase</keyword>
<dbReference type="EMBL" id="RAPF01000004">
    <property type="protein sequence ID" value="RKF21273.1"/>
    <property type="molecule type" value="Genomic_DNA"/>
</dbReference>
<dbReference type="GO" id="GO:0004563">
    <property type="term" value="F:beta-N-acetylhexosaminidase activity"/>
    <property type="evidence" value="ECO:0007669"/>
    <property type="project" value="UniProtKB-EC"/>
</dbReference>
<evidence type="ECO:0000256" key="1">
    <source>
        <dbReference type="ARBA" id="ARBA00001231"/>
    </source>
</evidence>
<dbReference type="SUPFAM" id="SSF51445">
    <property type="entry name" value="(Trans)glycosidases"/>
    <property type="match status" value="1"/>
</dbReference>
<comment type="catalytic activity">
    <reaction evidence="1">
        <text>Hydrolysis of terminal non-reducing N-acetyl-D-hexosamine residues in N-acetyl-beta-D-hexosaminides.</text>
        <dbReference type="EC" id="3.2.1.52"/>
    </reaction>
</comment>
<evidence type="ECO:0000256" key="2">
    <source>
        <dbReference type="ARBA" id="ARBA00005336"/>
    </source>
</evidence>
<evidence type="ECO:0000256" key="5">
    <source>
        <dbReference type="ARBA" id="ARBA00023295"/>
    </source>
</evidence>
<dbReference type="Proteomes" id="UP000284395">
    <property type="component" value="Unassembled WGS sequence"/>
</dbReference>
<dbReference type="GO" id="GO:0005975">
    <property type="term" value="P:carbohydrate metabolic process"/>
    <property type="evidence" value="ECO:0007669"/>
    <property type="project" value="InterPro"/>
</dbReference>
<evidence type="ECO:0000313" key="7">
    <source>
        <dbReference type="EMBL" id="RKF21273.1"/>
    </source>
</evidence>
<comment type="similarity">
    <text evidence="2">Belongs to the glycosyl hydrolase 3 family.</text>
</comment>
<organism evidence="7 8">
    <name type="scientific">Altericroceibacterium spongiae</name>
    <dbReference type="NCBI Taxonomy" id="2320269"/>
    <lineage>
        <taxon>Bacteria</taxon>
        <taxon>Pseudomonadati</taxon>
        <taxon>Pseudomonadota</taxon>
        <taxon>Alphaproteobacteria</taxon>
        <taxon>Sphingomonadales</taxon>
        <taxon>Erythrobacteraceae</taxon>
        <taxon>Altericroceibacterium</taxon>
    </lineage>
</organism>
<dbReference type="EC" id="3.2.1.52" evidence="3"/>
<sequence>MTPAIFGLSGPVLTDDERAFFRESDPAGYVLFGRNVENRTRLRALTDSLRDIHGRERLFISIDQEGGRVARMKPPEWRAFPPAAVFDRLYDLAPASAIEAARANGHALGLDLAEAGITVDYTPLLDVRQDGAHDVIGDRALGHDPLRVAALGRAVLQGLERAGIAGCIKHMPGHGRAGADSHKELPVVTASAQALESDLAAFRPLADTPLGMTAHVRYTAWDSDNPATQSARVIEDIIRGSIGFSGLLLTDDLDMQALSGTVPERAVRALEAGCEIALNCWAKMDDMEGIAACLPAMSDTVRAKLDRALAVTGAVAGKAAAGEQADLLAKRDALLALVEQTA</sequence>
<dbReference type="InterPro" id="IPR017853">
    <property type="entry name" value="GH"/>
</dbReference>
<evidence type="ECO:0000259" key="6">
    <source>
        <dbReference type="Pfam" id="PF00933"/>
    </source>
</evidence>
<evidence type="ECO:0000256" key="4">
    <source>
        <dbReference type="ARBA" id="ARBA00022801"/>
    </source>
</evidence>
<dbReference type="NCBIfam" id="NF003740">
    <property type="entry name" value="PRK05337.1"/>
    <property type="match status" value="1"/>
</dbReference>
<accession>A0A420EKR7</accession>
<evidence type="ECO:0000256" key="3">
    <source>
        <dbReference type="ARBA" id="ARBA00012663"/>
    </source>
</evidence>
<keyword evidence="4 7" id="KW-0378">Hydrolase</keyword>